<evidence type="ECO:0000256" key="3">
    <source>
        <dbReference type="ARBA" id="ARBA00022801"/>
    </source>
</evidence>
<dbReference type="GO" id="GO:0046872">
    <property type="term" value="F:metal ion binding"/>
    <property type="evidence" value="ECO:0007669"/>
    <property type="project" value="UniProtKB-KW"/>
</dbReference>
<dbReference type="GO" id="GO:0003906">
    <property type="term" value="F:DNA-(apurinic or apyrimidinic site) endonuclease activity"/>
    <property type="evidence" value="ECO:0007669"/>
    <property type="project" value="TreeGrafter"/>
</dbReference>
<keyword evidence="6" id="KW-0464">Manganese</keyword>
<dbReference type="NCBIfam" id="TIGR00633">
    <property type="entry name" value="xth"/>
    <property type="match status" value="1"/>
</dbReference>
<feature type="binding site" evidence="6">
    <location>
        <position position="239"/>
    </location>
    <ligand>
        <name>Mg(2+)</name>
        <dbReference type="ChEBI" id="CHEBI:18420"/>
        <label>1</label>
    </ligand>
</feature>
<feature type="compositionally biased region" description="Basic and acidic residues" evidence="9">
    <location>
        <begin position="26"/>
        <end position="44"/>
    </location>
</feature>
<organism evidence="11 12">
    <name type="scientific">Malassezia yamatoensis</name>
    <dbReference type="NCBI Taxonomy" id="253288"/>
    <lineage>
        <taxon>Eukaryota</taxon>
        <taxon>Fungi</taxon>
        <taxon>Dikarya</taxon>
        <taxon>Basidiomycota</taxon>
        <taxon>Ustilaginomycotina</taxon>
        <taxon>Malasseziomycetes</taxon>
        <taxon>Malasseziales</taxon>
        <taxon>Malasseziaceae</taxon>
        <taxon>Malassezia</taxon>
    </lineage>
</organism>
<dbReference type="InterPro" id="IPR005135">
    <property type="entry name" value="Endo/exonuclease/phosphatase"/>
</dbReference>
<keyword evidence="3" id="KW-0378">Hydrolase</keyword>
<evidence type="ECO:0000256" key="1">
    <source>
        <dbReference type="ARBA" id="ARBA00007092"/>
    </source>
</evidence>
<protein>
    <recommendedName>
        <fullName evidence="8">DNA-(apurinic or apyrimidinic site) endonuclease</fullName>
        <ecNumber evidence="8">3.1.-.-</ecNumber>
    </recommendedName>
</protein>
<feature type="region of interest" description="Disordered" evidence="9">
    <location>
        <begin position="1"/>
        <end position="91"/>
    </location>
</feature>
<evidence type="ECO:0000256" key="2">
    <source>
        <dbReference type="ARBA" id="ARBA00022723"/>
    </source>
</evidence>
<keyword evidence="2 6" id="KW-0479">Metal-binding</keyword>
<feature type="binding site" evidence="6">
    <location>
        <position position="241"/>
    </location>
    <ligand>
        <name>Mg(2+)</name>
        <dbReference type="ChEBI" id="CHEBI:18420"/>
        <label>1</label>
    </ligand>
</feature>
<evidence type="ECO:0000313" key="12">
    <source>
        <dbReference type="Proteomes" id="UP001219567"/>
    </source>
</evidence>
<evidence type="ECO:0000256" key="9">
    <source>
        <dbReference type="SAM" id="MobiDB-lite"/>
    </source>
</evidence>
<dbReference type="CDD" id="cd09087">
    <property type="entry name" value="Ape1-like_AP-endo"/>
    <property type="match status" value="1"/>
</dbReference>
<comment type="similarity">
    <text evidence="1 8">Belongs to the DNA repair enzymes AP/ExoA family.</text>
</comment>
<evidence type="ECO:0000259" key="10">
    <source>
        <dbReference type="Pfam" id="PF03372"/>
    </source>
</evidence>
<sequence length="361" mass="40029">MPKRAVASVTQAQSSPSTKRTRSVSKKVDSEDIKPPSSPKKDGNVQKSPNPKEAGPSTTKHARVKKTENANESTSLAAPSGKDHFAPDWVPRNKDIPAGDLHFARPAEDHIRIAIWNITSLKSSDKKGLMKYLKAEDPDVLVISETKYWGIGEKKGYAGIAILSKTKPVDIQYGLPGFQDASSNARMITIQFPHTVIVGTYAVNAGDQLKTLSNKMQWNDALEKHLLNYQGKDVIWCGDLNVVWDDRDLADASKKWNKSAGYTQAECDAHRRVLAATQMQDAWRVLHPDAVGEYTFYGWRGNCRARGSGWRIDSFIASTGAMKRIAACEIRHAIYGPSDHLPMVRNETTHLDCRSSWTSVN</sequence>
<feature type="domain" description="Endonuclease/exonuclease/phosphatase" evidence="10">
    <location>
        <begin position="116"/>
        <end position="340"/>
    </location>
</feature>
<comment type="cofactor">
    <cofactor evidence="6 8">
        <name>Mg(2+)</name>
        <dbReference type="ChEBI" id="CHEBI:18420"/>
    </cofactor>
    <cofactor evidence="6 8">
        <name>Mn(2+)</name>
        <dbReference type="ChEBI" id="CHEBI:29035"/>
    </cofactor>
    <text evidence="6 8">Probably binds two magnesium or manganese ions per subunit.</text>
</comment>
<feature type="active site" description="Proton donor/acceptor" evidence="5">
    <location>
        <position position="239"/>
    </location>
</feature>
<reference evidence="11 12" key="1">
    <citation type="submission" date="2023-03" db="EMBL/GenBank/DDBJ databases">
        <title>Mating type loci evolution in Malassezia.</title>
        <authorList>
            <person name="Coelho M.A."/>
        </authorList>
    </citation>
    <scope>NUCLEOTIDE SEQUENCE [LARGE SCALE GENOMIC DNA]</scope>
    <source>
        <strain evidence="11 12">CBS 9725</strain>
    </source>
</reference>
<dbReference type="GO" id="GO:0005634">
    <property type="term" value="C:nucleus"/>
    <property type="evidence" value="ECO:0007669"/>
    <property type="project" value="TreeGrafter"/>
</dbReference>
<dbReference type="SUPFAM" id="SSF56219">
    <property type="entry name" value="DNase I-like"/>
    <property type="match status" value="1"/>
</dbReference>
<dbReference type="GO" id="GO:0016829">
    <property type="term" value="F:lyase activity"/>
    <property type="evidence" value="ECO:0007669"/>
    <property type="project" value="UniProtKB-KW"/>
</dbReference>
<dbReference type="EC" id="3.1.-.-" evidence="8"/>
<dbReference type="EMBL" id="CP119945">
    <property type="protein sequence ID" value="WFC99846.1"/>
    <property type="molecule type" value="Genomic_DNA"/>
</dbReference>
<dbReference type="InterPro" id="IPR004808">
    <property type="entry name" value="AP_endonuc_1"/>
</dbReference>
<feature type="site" description="Interaction with DNA substrate" evidence="7">
    <location>
        <position position="340"/>
    </location>
</feature>
<evidence type="ECO:0000256" key="7">
    <source>
        <dbReference type="PIRSR" id="PIRSR604808-3"/>
    </source>
</evidence>
<dbReference type="InterPro" id="IPR036691">
    <property type="entry name" value="Endo/exonu/phosph_ase_sf"/>
</dbReference>
<keyword evidence="11" id="KW-0456">Lyase</keyword>
<evidence type="ECO:0000256" key="5">
    <source>
        <dbReference type="PIRSR" id="PIRSR604808-1"/>
    </source>
</evidence>
<dbReference type="PROSITE" id="PS51435">
    <property type="entry name" value="AP_NUCLEASE_F1_4"/>
    <property type="match status" value="1"/>
</dbReference>
<keyword evidence="8" id="KW-0234">DNA repair</keyword>
<dbReference type="Proteomes" id="UP001219567">
    <property type="component" value="Chromosome 3"/>
</dbReference>
<feature type="site" description="Transition state stabilizer" evidence="7">
    <location>
        <position position="241"/>
    </location>
</feature>
<evidence type="ECO:0000256" key="4">
    <source>
        <dbReference type="ARBA" id="ARBA00022842"/>
    </source>
</evidence>
<feature type="active site" evidence="5">
    <location>
        <position position="201"/>
    </location>
</feature>
<dbReference type="Pfam" id="PF03372">
    <property type="entry name" value="Exo_endo_phos"/>
    <property type="match status" value="1"/>
</dbReference>
<dbReference type="Gene3D" id="3.60.10.10">
    <property type="entry name" value="Endonuclease/exonuclease/phosphatase"/>
    <property type="match status" value="1"/>
</dbReference>
<feature type="binding site" evidence="6">
    <location>
        <position position="117"/>
    </location>
    <ligand>
        <name>Mg(2+)</name>
        <dbReference type="ChEBI" id="CHEBI:18420"/>
        <label>1</label>
    </ligand>
</feature>
<accession>A0AAJ5YW67</accession>
<dbReference type="GO" id="GO:0006284">
    <property type="term" value="P:base-excision repair"/>
    <property type="evidence" value="ECO:0007669"/>
    <property type="project" value="TreeGrafter"/>
</dbReference>
<evidence type="ECO:0000256" key="6">
    <source>
        <dbReference type="PIRSR" id="PIRSR604808-2"/>
    </source>
</evidence>
<evidence type="ECO:0000256" key="8">
    <source>
        <dbReference type="RuleBase" id="RU362131"/>
    </source>
</evidence>
<feature type="compositionally biased region" description="Polar residues" evidence="9">
    <location>
        <begin position="8"/>
        <end position="18"/>
    </location>
</feature>
<keyword evidence="8" id="KW-0227">DNA damage</keyword>
<name>A0AAJ5YW67_9BASI</name>
<feature type="site" description="Important for catalytic activity" evidence="7">
    <location>
        <position position="313"/>
    </location>
</feature>
<proteinExistence type="inferred from homology"/>
<dbReference type="PANTHER" id="PTHR22748">
    <property type="entry name" value="AP ENDONUCLEASE"/>
    <property type="match status" value="1"/>
</dbReference>
<dbReference type="GO" id="GO:0008081">
    <property type="term" value="F:phosphoric diester hydrolase activity"/>
    <property type="evidence" value="ECO:0007669"/>
    <property type="project" value="TreeGrafter"/>
</dbReference>
<dbReference type="GO" id="GO:0008311">
    <property type="term" value="F:double-stranded DNA 3'-5' DNA exonuclease activity"/>
    <property type="evidence" value="ECO:0007669"/>
    <property type="project" value="TreeGrafter"/>
</dbReference>
<feature type="active site" description="Proton acceptor" evidence="5">
    <location>
        <position position="340"/>
    </location>
</feature>
<keyword evidence="4 6" id="KW-0460">Magnesium</keyword>
<keyword evidence="12" id="KW-1185">Reference proteome</keyword>
<gene>
    <name evidence="11" type="ORF">MYAM1_002592</name>
</gene>
<feature type="binding site" evidence="6">
    <location>
        <position position="339"/>
    </location>
    <ligand>
        <name>Mg(2+)</name>
        <dbReference type="ChEBI" id="CHEBI:18420"/>
        <label>1</label>
    </ligand>
</feature>
<dbReference type="AlphaFoldDB" id="A0AAJ5YW67"/>
<feature type="compositionally biased region" description="Basic and acidic residues" evidence="9">
    <location>
        <begin position="81"/>
        <end position="91"/>
    </location>
</feature>
<feature type="binding site" evidence="6">
    <location>
        <position position="340"/>
    </location>
    <ligand>
        <name>Mg(2+)</name>
        <dbReference type="ChEBI" id="CHEBI:18420"/>
        <label>1</label>
    </ligand>
</feature>
<feature type="binding site" evidence="6">
    <location>
        <position position="145"/>
    </location>
    <ligand>
        <name>Mg(2+)</name>
        <dbReference type="ChEBI" id="CHEBI:18420"/>
        <label>1</label>
    </ligand>
</feature>
<dbReference type="PANTHER" id="PTHR22748:SF6">
    <property type="entry name" value="DNA-(APURINIC OR APYRIMIDINIC SITE) ENDONUCLEASE"/>
    <property type="match status" value="1"/>
</dbReference>
<evidence type="ECO:0000313" key="11">
    <source>
        <dbReference type="EMBL" id="WFC99846.1"/>
    </source>
</evidence>